<dbReference type="PANTHER" id="PTHR11472">
    <property type="entry name" value="DNA REPAIR DEAD HELICASE RAD3/XP-D SUBFAMILY MEMBER"/>
    <property type="match status" value="1"/>
</dbReference>
<evidence type="ECO:0000256" key="2">
    <source>
        <dbReference type="ARBA" id="ARBA00022723"/>
    </source>
</evidence>
<evidence type="ECO:0000259" key="15">
    <source>
        <dbReference type="PROSITE" id="PS51193"/>
    </source>
</evidence>
<evidence type="ECO:0000256" key="7">
    <source>
        <dbReference type="ARBA" id="ARBA00023004"/>
    </source>
</evidence>
<dbReference type="Pfam" id="PF00270">
    <property type="entry name" value="DEAD"/>
    <property type="match status" value="1"/>
</dbReference>
<dbReference type="PROSITE" id="PS51193">
    <property type="entry name" value="HELICASE_ATP_BIND_2"/>
    <property type="match status" value="1"/>
</dbReference>
<dbReference type="EMBL" id="CP036275">
    <property type="protein sequence ID" value="QDU40979.1"/>
    <property type="molecule type" value="Genomic_DNA"/>
</dbReference>
<keyword evidence="6" id="KW-0067">ATP-binding</keyword>
<comment type="cofactor">
    <cofactor evidence="1">
        <name>[4Fe-4S] cluster</name>
        <dbReference type="ChEBI" id="CHEBI:49883"/>
    </cofactor>
</comment>
<evidence type="ECO:0000256" key="5">
    <source>
        <dbReference type="ARBA" id="ARBA00022806"/>
    </source>
</evidence>
<dbReference type="AlphaFoldDB" id="A0A517ZEW9"/>
<dbReference type="SUPFAM" id="SSF52540">
    <property type="entry name" value="P-loop containing nucleoside triphosphate hydrolases"/>
    <property type="match status" value="1"/>
</dbReference>
<comment type="similarity">
    <text evidence="11">Belongs to the helicase family. DinG subfamily.</text>
</comment>
<evidence type="ECO:0000256" key="9">
    <source>
        <dbReference type="ARBA" id="ARBA00023125"/>
    </source>
</evidence>
<dbReference type="SMART" id="SM00491">
    <property type="entry name" value="HELICc2"/>
    <property type="match status" value="1"/>
</dbReference>
<dbReference type="GO" id="GO:0016887">
    <property type="term" value="F:ATP hydrolysis activity"/>
    <property type="evidence" value="ECO:0007669"/>
    <property type="project" value="RHEA"/>
</dbReference>
<reference evidence="16 17" key="1">
    <citation type="submission" date="2019-02" db="EMBL/GenBank/DDBJ databases">
        <title>Deep-cultivation of Planctomycetes and their phenomic and genomic characterization uncovers novel biology.</title>
        <authorList>
            <person name="Wiegand S."/>
            <person name="Jogler M."/>
            <person name="Boedeker C."/>
            <person name="Pinto D."/>
            <person name="Vollmers J."/>
            <person name="Rivas-Marin E."/>
            <person name="Kohn T."/>
            <person name="Peeters S.H."/>
            <person name="Heuer A."/>
            <person name="Rast P."/>
            <person name="Oberbeckmann S."/>
            <person name="Bunk B."/>
            <person name="Jeske O."/>
            <person name="Meyerdierks A."/>
            <person name="Storesund J.E."/>
            <person name="Kallscheuer N."/>
            <person name="Luecker S."/>
            <person name="Lage O.M."/>
            <person name="Pohl T."/>
            <person name="Merkel B.J."/>
            <person name="Hornburger P."/>
            <person name="Mueller R.-W."/>
            <person name="Bruemmer F."/>
            <person name="Labrenz M."/>
            <person name="Spormann A.M."/>
            <person name="Op den Camp H."/>
            <person name="Overmann J."/>
            <person name="Amann R."/>
            <person name="Jetten M.S.M."/>
            <person name="Mascher T."/>
            <person name="Medema M.H."/>
            <person name="Devos D.P."/>
            <person name="Kaster A.-K."/>
            <person name="Ovreas L."/>
            <person name="Rohde M."/>
            <person name="Galperin M.Y."/>
            <person name="Jogler C."/>
        </authorList>
    </citation>
    <scope>NUCLEOTIDE SEQUENCE [LARGE SCALE GENOMIC DNA]</scope>
    <source>
        <strain evidence="16 17">Mal4</strain>
    </source>
</reference>
<keyword evidence="2" id="KW-0479">Metal-binding</keyword>
<dbReference type="InterPro" id="IPR045028">
    <property type="entry name" value="DinG/Rad3-like"/>
</dbReference>
<dbReference type="Proteomes" id="UP000320496">
    <property type="component" value="Chromosome"/>
</dbReference>
<keyword evidence="9" id="KW-0238">DNA-binding</keyword>
<feature type="domain" description="Helicase ATP-binding" evidence="14">
    <location>
        <begin position="36"/>
        <end position="276"/>
    </location>
</feature>
<keyword evidence="4 16" id="KW-0378">Hydrolase</keyword>
<dbReference type="EC" id="5.6.2.3" evidence="12"/>
<dbReference type="InterPro" id="IPR011545">
    <property type="entry name" value="DEAD/DEAH_box_helicase_dom"/>
</dbReference>
<dbReference type="Gene3D" id="3.40.50.300">
    <property type="entry name" value="P-loop containing nucleotide triphosphate hydrolases"/>
    <property type="match status" value="2"/>
</dbReference>
<sequence>MDLTPEDVLGDGGLISRRLSSYESRPEQLAMANAVAAAIDAGEHLVVEAGTGVGKSFAYLVPALLAATARQSEEGKGKKVVVSTHTISLQEQLIARDIPFLNSVLPVEFSAVLVKGRSNYISIRRVKAAAERSNSIFGETEELRQLKKLRSWASSTGDGSLAELDFRPLPQVWDEVRSEHGNCLGRKCPTHSDCHYYRARRRVWNADVLVVNHALFFSDLALRREGANILPDYDVVIFDEAHTLEDVAADHLGLSVTSGQFTFMFNKLYNDRQQKGLLLFHNLVEAQKLIMRLRYLVDEFFEQVLQWREEYGGTNGRLREPLKIDTPLPAELQTLAGMLRMHVPKVRAEEQKIELTAAADRMDGLAQSLKGWLRQTLDDGVYWIETTGGRRPNTKLVCSPVEIGPALRDHLFNEVGTAVLTSATLSVGQNDFRYFRSRIGLTESREEQQGSPFDYQQQARLVLAREMPDPSTQPREFEAAACERIRHYIAQSEGGTFVLFTSYRMLKACADQLTPWFTRQNMKLLCHGSGMQRTQLLEQFRKHDRAVLFGTDSFWQGVDVPGDALRNVIITKIPFSVPDHPLLEARVERIRQRGGNPFMEYQVPEAAIKLRQGFGRLIRTRTDTGQVVILDPRMLTKQYGRIFRDSLPDCRVVIEGAPQTTRHDHEY</sequence>
<evidence type="ECO:0000256" key="12">
    <source>
        <dbReference type="ARBA" id="ARBA00044969"/>
    </source>
</evidence>
<dbReference type="KEGG" id="mri:Mal4_53420"/>
<evidence type="ECO:0000256" key="8">
    <source>
        <dbReference type="ARBA" id="ARBA00023014"/>
    </source>
</evidence>
<keyword evidence="7" id="KW-0408">Iron</keyword>
<comment type="catalytic activity">
    <reaction evidence="13">
        <text>ATP + H2O = ADP + phosphate + H(+)</text>
        <dbReference type="Rhea" id="RHEA:13065"/>
        <dbReference type="ChEBI" id="CHEBI:15377"/>
        <dbReference type="ChEBI" id="CHEBI:15378"/>
        <dbReference type="ChEBI" id="CHEBI:30616"/>
        <dbReference type="ChEBI" id="CHEBI:43474"/>
        <dbReference type="ChEBI" id="CHEBI:456216"/>
        <dbReference type="EC" id="5.6.2.3"/>
    </reaction>
</comment>
<evidence type="ECO:0000256" key="1">
    <source>
        <dbReference type="ARBA" id="ARBA00001966"/>
    </source>
</evidence>
<evidence type="ECO:0000313" key="16">
    <source>
        <dbReference type="EMBL" id="QDU40979.1"/>
    </source>
</evidence>
<dbReference type="PROSITE" id="PS51192">
    <property type="entry name" value="HELICASE_ATP_BIND_1"/>
    <property type="match status" value="1"/>
</dbReference>
<keyword evidence="10" id="KW-0413">Isomerase</keyword>
<dbReference type="InterPro" id="IPR014013">
    <property type="entry name" value="Helic_SF1/SF2_ATP-bd_DinG/Rad3"/>
</dbReference>
<dbReference type="SMART" id="SM00487">
    <property type="entry name" value="DEXDc"/>
    <property type="match status" value="1"/>
</dbReference>
<keyword evidence="3" id="KW-0547">Nucleotide-binding</keyword>
<evidence type="ECO:0000256" key="13">
    <source>
        <dbReference type="ARBA" id="ARBA00048954"/>
    </source>
</evidence>
<dbReference type="InterPro" id="IPR014001">
    <property type="entry name" value="Helicase_ATP-bd"/>
</dbReference>
<dbReference type="InterPro" id="IPR027417">
    <property type="entry name" value="P-loop_NTPase"/>
</dbReference>
<evidence type="ECO:0000313" key="17">
    <source>
        <dbReference type="Proteomes" id="UP000320496"/>
    </source>
</evidence>
<evidence type="ECO:0000256" key="11">
    <source>
        <dbReference type="ARBA" id="ARBA00038058"/>
    </source>
</evidence>
<feature type="domain" description="Helicase ATP-binding" evidence="15">
    <location>
        <begin position="14"/>
        <end position="305"/>
    </location>
</feature>
<dbReference type="GO" id="GO:0005524">
    <property type="term" value="F:ATP binding"/>
    <property type="evidence" value="ECO:0007669"/>
    <property type="project" value="UniProtKB-KW"/>
</dbReference>
<dbReference type="RefSeq" id="WP_197443856.1">
    <property type="nucleotide sequence ID" value="NZ_CP036275.1"/>
</dbReference>
<evidence type="ECO:0000256" key="3">
    <source>
        <dbReference type="ARBA" id="ARBA00022741"/>
    </source>
</evidence>
<name>A0A517ZEW9_9PLAN</name>
<dbReference type="GO" id="GO:0043139">
    <property type="term" value="F:5'-3' DNA helicase activity"/>
    <property type="evidence" value="ECO:0007669"/>
    <property type="project" value="UniProtKB-EC"/>
</dbReference>
<evidence type="ECO:0000256" key="4">
    <source>
        <dbReference type="ARBA" id="ARBA00022801"/>
    </source>
</evidence>
<dbReference type="PANTHER" id="PTHR11472:SF34">
    <property type="entry name" value="REGULATOR OF TELOMERE ELONGATION HELICASE 1"/>
    <property type="match status" value="1"/>
</dbReference>
<accession>A0A517ZEW9</accession>
<keyword evidence="5 16" id="KW-0347">Helicase</keyword>
<dbReference type="InterPro" id="IPR006555">
    <property type="entry name" value="ATP-dep_Helicase_C"/>
</dbReference>
<proteinExistence type="inferred from homology"/>
<evidence type="ECO:0000256" key="6">
    <source>
        <dbReference type="ARBA" id="ARBA00022840"/>
    </source>
</evidence>
<dbReference type="FunFam" id="3.40.50.300:FF:000437">
    <property type="entry name" value="ATP-dependent DNA helicase DinG"/>
    <property type="match status" value="1"/>
</dbReference>
<gene>
    <name evidence="16" type="primary">dinG</name>
    <name evidence="16" type="ORF">Mal4_53420</name>
</gene>
<keyword evidence="17" id="KW-1185">Reference proteome</keyword>
<dbReference type="GO" id="GO:0046872">
    <property type="term" value="F:metal ion binding"/>
    <property type="evidence" value="ECO:0007669"/>
    <property type="project" value="UniProtKB-KW"/>
</dbReference>
<keyword evidence="8" id="KW-0411">Iron-sulfur</keyword>
<dbReference type="GO" id="GO:0003677">
    <property type="term" value="F:DNA binding"/>
    <property type="evidence" value="ECO:0007669"/>
    <property type="project" value="UniProtKB-KW"/>
</dbReference>
<dbReference type="GO" id="GO:0051536">
    <property type="term" value="F:iron-sulfur cluster binding"/>
    <property type="evidence" value="ECO:0007669"/>
    <property type="project" value="UniProtKB-KW"/>
</dbReference>
<protein>
    <recommendedName>
        <fullName evidence="12">DNA 5'-3' helicase</fullName>
        <ecNumber evidence="12">5.6.2.3</ecNumber>
    </recommendedName>
</protein>
<dbReference type="Pfam" id="PF06733">
    <property type="entry name" value="DEAD_2"/>
    <property type="match status" value="1"/>
</dbReference>
<evidence type="ECO:0000259" key="14">
    <source>
        <dbReference type="PROSITE" id="PS51192"/>
    </source>
</evidence>
<dbReference type="Pfam" id="PF13307">
    <property type="entry name" value="Helicase_C_2"/>
    <property type="match status" value="1"/>
</dbReference>
<dbReference type="InterPro" id="IPR010614">
    <property type="entry name" value="RAD3-like_helicase_DEAD"/>
</dbReference>
<organism evidence="16 17">
    <name type="scientific">Maioricimonas rarisocia</name>
    <dbReference type="NCBI Taxonomy" id="2528026"/>
    <lineage>
        <taxon>Bacteria</taxon>
        <taxon>Pseudomonadati</taxon>
        <taxon>Planctomycetota</taxon>
        <taxon>Planctomycetia</taxon>
        <taxon>Planctomycetales</taxon>
        <taxon>Planctomycetaceae</taxon>
        <taxon>Maioricimonas</taxon>
    </lineage>
</organism>
<dbReference type="GO" id="GO:0006139">
    <property type="term" value="P:nucleobase-containing compound metabolic process"/>
    <property type="evidence" value="ECO:0007669"/>
    <property type="project" value="InterPro"/>
</dbReference>
<evidence type="ECO:0000256" key="10">
    <source>
        <dbReference type="ARBA" id="ARBA00023235"/>
    </source>
</evidence>